<evidence type="ECO:0000313" key="10">
    <source>
        <dbReference type="Proteomes" id="UP000242320"/>
    </source>
</evidence>
<feature type="binding site" evidence="6 7">
    <location>
        <position position="219"/>
    </location>
    <ligand>
        <name>Zn(2+)</name>
        <dbReference type="ChEBI" id="CHEBI:29105"/>
    </ligand>
</feature>
<dbReference type="GO" id="GO:0008898">
    <property type="term" value="F:S-adenosylmethionine-homocysteine S-methyltransferase activity"/>
    <property type="evidence" value="ECO:0007669"/>
    <property type="project" value="TreeGrafter"/>
</dbReference>
<dbReference type="Pfam" id="PF02574">
    <property type="entry name" value="S-methyl_trans"/>
    <property type="match status" value="1"/>
</dbReference>
<comment type="cofactor">
    <cofactor evidence="6">
        <name>Zn(2+)</name>
        <dbReference type="ChEBI" id="CHEBI:29105"/>
    </cofactor>
    <text evidence="6">Binds 1 zinc ion per subunit.</text>
</comment>
<proteinExistence type="predicted"/>
<dbReference type="Proteomes" id="UP000242320">
    <property type="component" value="Unassembled WGS sequence"/>
</dbReference>
<dbReference type="RefSeq" id="WP_085292815.1">
    <property type="nucleotide sequence ID" value="NZ_NCXM01000044.1"/>
</dbReference>
<dbReference type="GO" id="GO:0033528">
    <property type="term" value="P:S-methylmethionine cycle"/>
    <property type="evidence" value="ECO:0007669"/>
    <property type="project" value="TreeGrafter"/>
</dbReference>
<evidence type="ECO:0000313" key="9">
    <source>
        <dbReference type="EMBL" id="OSC21943.1"/>
    </source>
</evidence>
<evidence type="ECO:0000256" key="5">
    <source>
        <dbReference type="ARBA" id="ARBA00076752"/>
    </source>
</evidence>
<dbReference type="AlphaFoldDB" id="A0A1X2KL37"/>
<keyword evidence="4 6" id="KW-0862">Zinc</keyword>
<protein>
    <recommendedName>
        <fullName evidence="5">S-methylmethionine:homocysteine methyltransferase</fullName>
    </recommendedName>
</protein>
<evidence type="ECO:0000256" key="2">
    <source>
        <dbReference type="ARBA" id="ARBA00022679"/>
    </source>
</evidence>
<keyword evidence="3 6" id="KW-0479">Metal-binding</keyword>
<dbReference type="FunFam" id="3.20.20.330:FF:000002">
    <property type="entry name" value="Homocysteine S-methyltransferase"/>
    <property type="match status" value="1"/>
</dbReference>
<evidence type="ECO:0000259" key="8">
    <source>
        <dbReference type="PROSITE" id="PS50970"/>
    </source>
</evidence>
<dbReference type="InterPro" id="IPR036589">
    <property type="entry name" value="HCY_dom_sf"/>
</dbReference>
<organism evidence="9 10">
    <name type="scientific">Mycolicibacterium vulneris</name>
    <dbReference type="NCBI Taxonomy" id="547163"/>
    <lineage>
        <taxon>Bacteria</taxon>
        <taxon>Bacillati</taxon>
        <taxon>Actinomycetota</taxon>
        <taxon>Actinomycetes</taxon>
        <taxon>Mycobacteriales</taxon>
        <taxon>Mycobacteriaceae</taxon>
        <taxon>Mycolicibacterium</taxon>
    </lineage>
</organism>
<reference evidence="9 10" key="1">
    <citation type="submission" date="2017-04" db="EMBL/GenBank/DDBJ databases">
        <title>The new phylogeny of genus Mycobacterium.</title>
        <authorList>
            <person name="Tortoli E."/>
            <person name="Trovato A."/>
            <person name="Cirillo D.M."/>
        </authorList>
    </citation>
    <scope>NUCLEOTIDE SEQUENCE [LARGE SCALE GENOMIC DNA]</scope>
    <source>
        <strain evidence="9 10">DSM 45247</strain>
    </source>
</reference>
<dbReference type="PANTHER" id="PTHR46015">
    <property type="entry name" value="ZGC:172121"/>
    <property type="match status" value="1"/>
</dbReference>
<evidence type="ECO:0000256" key="1">
    <source>
        <dbReference type="ARBA" id="ARBA00022603"/>
    </source>
</evidence>
<dbReference type="Gene3D" id="3.20.20.330">
    <property type="entry name" value="Homocysteine-binding-like domain"/>
    <property type="match status" value="1"/>
</dbReference>
<dbReference type="OrthoDB" id="9803687at2"/>
<dbReference type="InterPro" id="IPR051486">
    <property type="entry name" value="Hcy_S-methyltransferase"/>
</dbReference>
<feature type="domain" description="Hcy-binding" evidence="8">
    <location>
        <begin position="2"/>
        <end position="296"/>
    </location>
</feature>
<accession>A0A1X2KL37</accession>
<dbReference type="NCBIfam" id="NF007020">
    <property type="entry name" value="PRK09485.1"/>
    <property type="match status" value="1"/>
</dbReference>
<comment type="caution">
    <text evidence="9">The sequence shown here is derived from an EMBL/GenBank/DDBJ whole genome shotgun (WGS) entry which is preliminary data.</text>
</comment>
<sequence length="296" mass="30931">MGLAGGFAWPGGSVLLDGGLATELEMRGHDLSDPLWSARLLADDPRAIAAVHAAYFRAGATIATTASYQASFEGFAARGFDRRETAGLLRRSVELAKAARDEFGGDGLLVAASVGPYGAALADGSEYRGRYGLSVAALARWHRPRLETLADAGADLLACETVPDVDEAQALVELVRSVGKPAWLSYTIDGDRTRAGQSLADAFAVAAGVDEIVAVGVNCCAPDDALPAIARAVAVGKPVIVYPNSGERWDALRHRWIGPSRFSTGLAAQWTAAGARIVGGCCRVGPAEIADLRRSR</sequence>
<evidence type="ECO:0000256" key="7">
    <source>
        <dbReference type="PROSITE-ProRule" id="PRU00333"/>
    </source>
</evidence>
<gene>
    <name evidence="9" type="ORF">B8W69_27315</name>
</gene>
<dbReference type="PROSITE" id="PS50970">
    <property type="entry name" value="HCY"/>
    <property type="match status" value="1"/>
</dbReference>
<evidence type="ECO:0000256" key="3">
    <source>
        <dbReference type="ARBA" id="ARBA00022723"/>
    </source>
</evidence>
<dbReference type="SUPFAM" id="SSF82282">
    <property type="entry name" value="Homocysteine S-methyltransferase"/>
    <property type="match status" value="1"/>
</dbReference>
<evidence type="ECO:0000256" key="6">
    <source>
        <dbReference type="PIRSR" id="PIRSR037505-2"/>
    </source>
</evidence>
<evidence type="ECO:0000256" key="4">
    <source>
        <dbReference type="ARBA" id="ARBA00022833"/>
    </source>
</evidence>
<feature type="binding site" evidence="7">
    <location>
        <position position="281"/>
    </location>
    <ligand>
        <name>Zn(2+)</name>
        <dbReference type="ChEBI" id="CHEBI:29105"/>
    </ligand>
</feature>
<keyword evidence="1 7" id="KW-0489">Methyltransferase</keyword>
<dbReference type="GO" id="GO:0008270">
    <property type="term" value="F:zinc ion binding"/>
    <property type="evidence" value="ECO:0007669"/>
    <property type="project" value="InterPro"/>
</dbReference>
<dbReference type="GO" id="GO:0032259">
    <property type="term" value="P:methylation"/>
    <property type="evidence" value="ECO:0007669"/>
    <property type="project" value="UniProtKB-KW"/>
</dbReference>
<dbReference type="PANTHER" id="PTHR46015:SF1">
    <property type="entry name" value="HOMOCYSTEINE S-METHYLTRANSFERASE-LIKE ISOFORM 1"/>
    <property type="match status" value="1"/>
</dbReference>
<keyword evidence="10" id="KW-1185">Reference proteome</keyword>
<dbReference type="InterPro" id="IPR003726">
    <property type="entry name" value="HCY_dom"/>
</dbReference>
<dbReference type="GO" id="GO:0009086">
    <property type="term" value="P:methionine biosynthetic process"/>
    <property type="evidence" value="ECO:0007669"/>
    <property type="project" value="InterPro"/>
</dbReference>
<name>A0A1X2KL37_9MYCO</name>
<feature type="binding site" evidence="7">
    <location>
        <position position="282"/>
    </location>
    <ligand>
        <name>Zn(2+)</name>
        <dbReference type="ChEBI" id="CHEBI:29105"/>
    </ligand>
</feature>
<keyword evidence="2 7" id="KW-0808">Transferase</keyword>
<dbReference type="EMBL" id="NCXM01000044">
    <property type="protein sequence ID" value="OSC21943.1"/>
    <property type="molecule type" value="Genomic_DNA"/>
</dbReference>